<sequence>MRVENGESPAPSRLRSSSWAPWGILGFFSTRSPGSDVLHCPLTSSSWSPPQSDRGWRRNRGYFHEQNLLLYLRHLNSKEPCRSQGTWLEGKADHRKDQSSSVPLELAGGETDGVDVEAQLFSQAYEC</sequence>
<keyword evidence="3" id="KW-1185">Reference proteome</keyword>
<dbReference type="AlphaFoldDB" id="A0AAN9QP21"/>
<evidence type="ECO:0000313" key="2">
    <source>
        <dbReference type="EMBL" id="KAK7344915.1"/>
    </source>
</evidence>
<comment type="caution">
    <text evidence="2">The sequence shown here is derived from an EMBL/GenBank/DDBJ whole genome shotgun (WGS) entry which is preliminary data.</text>
</comment>
<evidence type="ECO:0000256" key="1">
    <source>
        <dbReference type="SAM" id="MobiDB-lite"/>
    </source>
</evidence>
<organism evidence="2 3">
    <name type="scientific">Canavalia gladiata</name>
    <name type="common">Sword bean</name>
    <name type="synonym">Dolichos gladiatus</name>
    <dbReference type="NCBI Taxonomy" id="3824"/>
    <lineage>
        <taxon>Eukaryota</taxon>
        <taxon>Viridiplantae</taxon>
        <taxon>Streptophyta</taxon>
        <taxon>Embryophyta</taxon>
        <taxon>Tracheophyta</taxon>
        <taxon>Spermatophyta</taxon>
        <taxon>Magnoliopsida</taxon>
        <taxon>eudicotyledons</taxon>
        <taxon>Gunneridae</taxon>
        <taxon>Pentapetalae</taxon>
        <taxon>rosids</taxon>
        <taxon>fabids</taxon>
        <taxon>Fabales</taxon>
        <taxon>Fabaceae</taxon>
        <taxon>Papilionoideae</taxon>
        <taxon>50 kb inversion clade</taxon>
        <taxon>NPAAA clade</taxon>
        <taxon>indigoferoid/millettioid clade</taxon>
        <taxon>Phaseoleae</taxon>
        <taxon>Canavalia</taxon>
    </lineage>
</organism>
<dbReference type="EMBL" id="JAYMYQ010000003">
    <property type="protein sequence ID" value="KAK7344915.1"/>
    <property type="molecule type" value="Genomic_DNA"/>
</dbReference>
<dbReference type="Proteomes" id="UP001367508">
    <property type="component" value="Unassembled WGS sequence"/>
</dbReference>
<gene>
    <name evidence="2" type="ORF">VNO77_15148</name>
</gene>
<reference evidence="2 3" key="1">
    <citation type="submission" date="2024-01" db="EMBL/GenBank/DDBJ databases">
        <title>The genomes of 5 underutilized Papilionoideae crops provide insights into root nodulation and disease resistanc.</title>
        <authorList>
            <person name="Jiang F."/>
        </authorList>
    </citation>
    <scope>NUCLEOTIDE SEQUENCE [LARGE SCALE GENOMIC DNA]</scope>
    <source>
        <strain evidence="2">LVBAO_FW01</strain>
        <tissue evidence="2">Leaves</tissue>
    </source>
</reference>
<feature type="region of interest" description="Disordered" evidence="1">
    <location>
        <begin position="87"/>
        <end position="108"/>
    </location>
</feature>
<evidence type="ECO:0000313" key="3">
    <source>
        <dbReference type="Proteomes" id="UP001367508"/>
    </source>
</evidence>
<protein>
    <submittedName>
        <fullName evidence="2">Uncharacterized protein</fullName>
    </submittedName>
</protein>
<proteinExistence type="predicted"/>
<accession>A0AAN9QP21</accession>
<name>A0AAN9QP21_CANGL</name>